<protein>
    <recommendedName>
        <fullName evidence="6">Probable septum site-determining protein MinC</fullName>
    </recommendedName>
</protein>
<evidence type="ECO:0000259" key="7">
    <source>
        <dbReference type="Pfam" id="PF03775"/>
    </source>
</evidence>
<keyword evidence="3 6" id="KW-0717">Septation</keyword>
<accession>A0A451D468</accession>
<feature type="domain" description="Septum formation inhibitor MinC C-terminal" evidence="7">
    <location>
        <begin position="123"/>
        <end position="222"/>
    </location>
</feature>
<dbReference type="InterPro" id="IPR016098">
    <property type="entry name" value="CAP/MinC_C"/>
</dbReference>
<evidence type="ECO:0000259" key="8">
    <source>
        <dbReference type="Pfam" id="PF05209"/>
    </source>
</evidence>
<dbReference type="NCBIfam" id="TIGR01222">
    <property type="entry name" value="minC"/>
    <property type="match status" value="1"/>
</dbReference>
<dbReference type="GO" id="GO:0000902">
    <property type="term" value="P:cell morphogenesis"/>
    <property type="evidence" value="ECO:0007669"/>
    <property type="project" value="InterPro"/>
</dbReference>
<dbReference type="Gene3D" id="2.160.20.70">
    <property type="match status" value="1"/>
</dbReference>
<feature type="domain" description="Septum formation inhibitor MinC N-terminal" evidence="8">
    <location>
        <begin position="6"/>
        <end position="73"/>
    </location>
</feature>
<dbReference type="PANTHER" id="PTHR34108:SF1">
    <property type="entry name" value="SEPTUM SITE-DETERMINING PROTEIN MINC"/>
    <property type="match status" value="1"/>
</dbReference>
<dbReference type="EMBL" id="LR217705">
    <property type="protein sequence ID" value="VFP80460.1"/>
    <property type="molecule type" value="Genomic_DNA"/>
</dbReference>
<dbReference type="GO" id="GO:0051302">
    <property type="term" value="P:regulation of cell division"/>
    <property type="evidence" value="ECO:0007669"/>
    <property type="project" value="InterPro"/>
</dbReference>
<evidence type="ECO:0000313" key="10">
    <source>
        <dbReference type="Proteomes" id="UP000294338"/>
    </source>
</evidence>
<evidence type="ECO:0000313" key="9">
    <source>
        <dbReference type="EMBL" id="VFP80460.1"/>
    </source>
</evidence>
<dbReference type="Gene3D" id="3.30.70.260">
    <property type="match status" value="1"/>
</dbReference>
<dbReference type="PANTHER" id="PTHR34108">
    <property type="entry name" value="SEPTUM SITE-DETERMINING PROTEIN MINC"/>
    <property type="match status" value="1"/>
</dbReference>
<name>A0A451D468_9GAMM</name>
<gene>
    <name evidence="6 9" type="primary">minC</name>
    <name evidence="9" type="ORF">ERCISPPS3390_330</name>
</gene>
<dbReference type="SUPFAM" id="SSF63848">
    <property type="entry name" value="Cell-division inhibitor MinC, C-terminal domain"/>
    <property type="match status" value="1"/>
</dbReference>
<dbReference type="GO" id="GO:0000917">
    <property type="term" value="P:division septum assembly"/>
    <property type="evidence" value="ECO:0007669"/>
    <property type="project" value="UniProtKB-KW"/>
</dbReference>
<dbReference type="Proteomes" id="UP000294338">
    <property type="component" value="Chromosome 1"/>
</dbReference>
<keyword evidence="4 6" id="KW-0131">Cell cycle</keyword>
<evidence type="ECO:0000256" key="1">
    <source>
        <dbReference type="ARBA" id="ARBA00006291"/>
    </source>
</evidence>
<proteinExistence type="inferred from homology"/>
<dbReference type="Pfam" id="PF03775">
    <property type="entry name" value="MinC_C"/>
    <property type="match status" value="1"/>
</dbReference>
<reference evidence="9 10" key="1">
    <citation type="submission" date="2019-02" db="EMBL/GenBank/DDBJ databases">
        <authorList>
            <person name="Manzano-Marin A."/>
            <person name="Manzano-Marin A."/>
        </authorList>
    </citation>
    <scope>NUCLEOTIDE SEQUENCE [LARGE SCALE GENOMIC DNA]</scope>
    <source>
        <strain evidence="9 10">ErCisplendens/pseudotsugae</strain>
    </source>
</reference>
<keyword evidence="2 6" id="KW-0132">Cell division</keyword>
<evidence type="ECO:0000256" key="4">
    <source>
        <dbReference type="ARBA" id="ARBA00023306"/>
    </source>
</evidence>
<dbReference type="InterPro" id="IPR013033">
    <property type="entry name" value="MinC"/>
</dbReference>
<dbReference type="InterPro" id="IPR036145">
    <property type="entry name" value="MinC_C_sf"/>
</dbReference>
<dbReference type="Pfam" id="PF05209">
    <property type="entry name" value="MinC_N"/>
    <property type="match status" value="1"/>
</dbReference>
<comment type="function">
    <text evidence="5 6">Cell division inhibitor that blocks the formation of polar Z ring septums. Rapidly oscillates between the poles of the cell to destabilize FtsZ filaments that have formed before they mature into polar Z rings. Prevents FtsZ polymerization.</text>
</comment>
<comment type="subunit">
    <text evidence="6">Interacts with MinD and FtsZ.</text>
</comment>
<dbReference type="InterPro" id="IPR007874">
    <property type="entry name" value="MinC_N"/>
</dbReference>
<evidence type="ECO:0000256" key="6">
    <source>
        <dbReference type="HAMAP-Rule" id="MF_00267"/>
    </source>
</evidence>
<sequence length="226" mass="24494">MSQLPIDLKGSSFTLPVLHLHHTDPSTIQKALREKVSRAPNFFNNAAVIVNVSILTKEVNWHEIQKAILSTGLFIVGISGCQNEQLKNIIIRSGLPVLNSTQVHTSIKESVIPAGSSTKTRIILSPVRSGQQVYAENADLVVINSVSEGAEVLADGNIHVYGMMRGRALAGASGDDSCQIFCTSLFAELVSISGHYWIMEQIPNDSIGCASRLYLQDGILTIQKLN</sequence>
<dbReference type="GO" id="GO:1901891">
    <property type="term" value="P:regulation of cell septum assembly"/>
    <property type="evidence" value="ECO:0007669"/>
    <property type="project" value="InterPro"/>
</dbReference>
<evidence type="ECO:0000256" key="3">
    <source>
        <dbReference type="ARBA" id="ARBA00023210"/>
    </source>
</evidence>
<evidence type="ECO:0000256" key="5">
    <source>
        <dbReference type="ARBA" id="ARBA00025606"/>
    </source>
</evidence>
<organism evidence="9 10">
    <name type="scientific">Candidatus Erwinia haradaeae</name>
    <dbReference type="NCBI Taxonomy" id="1922217"/>
    <lineage>
        <taxon>Bacteria</taxon>
        <taxon>Pseudomonadati</taxon>
        <taxon>Pseudomonadota</taxon>
        <taxon>Gammaproteobacteria</taxon>
        <taxon>Enterobacterales</taxon>
        <taxon>Erwiniaceae</taxon>
        <taxon>Erwinia</taxon>
    </lineage>
</organism>
<comment type="similarity">
    <text evidence="1 6">Belongs to the MinC family.</text>
</comment>
<dbReference type="RefSeq" id="WP_197095110.1">
    <property type="nucleotide sequence ID" value="NZ_LR217705.1"/>
</dbReference>
<dbReference type="HAMAP" id="MF_00267">
    <property type="entry name" value="MinC"/>
    <property type="match status" value="1"/>
</dbReference>
<dbReference type="InterPro" id="IPR005526">
    <property type="entry name" value="Septum_form_inhib_MinC_C"/>
</dbReference>
<evidence type="ECO:0000256" key="2">
    <source>
        <dbReference type="ARBA" id="ARBA00022618"/>
    </source>
</evidence>
<dbReference type="AlphaFoldDB" id="A0A451D468"/>